<evidence type="ECO:0000259" key="1">
    <source>
        <dbReference type="PROSITE" id="PS51186"/>
    </source>
</evidence>
<evidence type="ECO:0000313" key="2">
    <source>
        <dbReference type="EMBL" id="WIX75168.1"/>
    </source>
</evidence>
<dbReference type="RefSeq" id="WP_285965945.1">
    <property type="nucleotide sequence ID" value="NZ_CP127294.1"/>
</dbReference>
<gene>
    <name evidence="2" type="ORF">QRX50_26890</name>
</gene>
<dbReference type="PROSITE" id="PS51186">
    <property type="entry name" value="GNAT"/>
    <property type="match status" value="1"/>
</dbReference>
<dbReference type="InterPro" id="IPR000182">
    <property type="entry name" value="GNAT_dom"/>
</dbReference>
<dbReference type="SUPFAM" id="SSF55729">
    <property type="entry name" value="Acyl-CoA N-acyltransferases (Nat)"/>
    <property type="match status" value="1"/>
</dbReference>
<dbReference type="Pfam" id="PF00583">
    <property type="entry name" value="Acetyltransf_1"/>
    <property type="match status" value="1"/>
</dbReference>
<dbReference type="KEGG" id="acab:QRX50_26890"/>
<dbReference type="EMBL" id="CP127294">
    <property type="protein sequence ID" value="WIX75168.1"/>
    <property type="molecule type" value="Genomic_DNA"/>
</dbReference>
<dbReference type="AlphaFoldDB" id="A0A9Y2IB09"/>
<protein>
    <submittedName>
        <fullName evidence="2">GNAT family N-acetyltransferase</fullName>
    </submittedName>
</protein>
<dbReference type="Gene3D" id="3.40.630.30">
    <property type="match status" value="1"/>
</dbReference>
<dbReference type="InterPro" id="IPR016181">
    <property type="entry name" value="Acyl_CoA_acyltransferase"/>
</dbReference>
<name>A0A9Y2IB09_9PSEU</name>
<evidence type="ECO:0000313" key="3">
    <source>
        <dbReference type="Proteomes" id="UP001236014"/>
    </source>
</evidence>
<proteinExistence type="predicted"/>
<dbReference type="CDD" id="cd04301">
    <property type="entry name" value="NAT_SF"/>
    <property type="match status" value="1"/>
</dbReference>
<dbReference type="Proteomes" id="UP001236014">
    <property type="component" value="Chromosome"/>
</dbReference>
<keyword evidence="3" id="KW-1185">Reference proteome</keyword>
<dbReference type="GO" id="GO:0016747">
    <property type="term" value="F:acyltransferase activity, transferring groups other than amino-acyl groups"/>
    <property type="evidence" value="ECO:0007669"/>
    <property type="project" value="InterPro"/>
</dbReference>
<dbReference type="InterPro" id="IPR027455">
    <property type="entry name" value="Sper_AcTfrase_N"/>
</dbReference>
<reference evidence="2 3" key="1">
    <citation type="submission" date="2023-06" db="EMBL/GenBank/DDBJ databases">
        <authorList>
            <person name="Oyuntsetseg B."/>
            <person name="Kim S.B."/>
        </authorList>
    </citation>
    <scope>NUCLEOTIDE SEQUENCE [LARGE SCALE GENOMIC DNA]</scope>
    <source>
        <strain evidence="2 3">2-15</strain>
    </source>
</reference>
<feature type="domain" description="N-acetyltransferase" evidence="1">
    <location>
        <begin position="5"/>
        <end position="155"/>
    </location>
</feature>
<accession>A0A9Y2IB09</accession>
<sequence length="155" mass="17409">MTEHVELREITDDNRDAVCAVRVRPDQKKFVASVKKSLKDARKKPHLSPWYRAVYADDVPVGFVMLNWAVPPGTRGVVGSYVLWRLLVGAEFQHRGYGRATLAKVIELVRADGGTELFTSYQPGKGEPWPFYRGFGFQPTGEIDDGEIVLRCALT</sequence>
<dbReference type="Gene3D" id="1.10.287.900">
    <property type="entry name" value="The crystal structure of the spermine/spermidine acetyltransferase from enterococcus faecali"/>
    <property type="match status" value="1"/>
</dbReference>
<organism evidence="2 3">
    <name type="scientific">Amycolatopsis carbonis</name>
    <dbReference type="NCBI Taxonomy" id="715471"/>
    <lineage>
        <taxon>Bacteria</taxon>
        <taxon>Bacillati</taxon>
        <taxon>Actinomycetota</taxon>
        <taxon>Actinomycetes</taxon>
        <taxon>Pseudonocardiales</taxon>
        <taxon>Pseudonocardiaceae</taxon>
        <taxon>Amycolatopsis</taxon>
    </lineage>
</organism>